<reference evidence="8 9" key="1">
    <citation type="journal article" date="2015" name="Nature">
        <title>rRNA introns, odd ribosomes, and small enigmatic genomes across a large radiation of phyla.</title>
        <authorList>
            <person name="Brown C.T."/>
            <person name="Hug L.A."/>
            <person name="Thomas B.C."/>
            <person name="Sharon I."/>
            <person name="Castelle C.J."/>
            <person name="Singh A."/>
            <person name="Wilkins M.J."/>
            <person name="Williams K.H."/>
            <person name="Banfield J.F."/>
        </authorList>
    </citation>
    <scope>NUCLEOTIDE SEQUENCE [LARGE SCALE GENOMIC DNA]</scope>
</reference>
<evidence type="ECO:0000256" key="4">
    <source>
        <dbReference type="ARBA" id="ARBA00032988"/>
    </source>
</evidence>
<feature type="domain" description="Metallo-beta-lactamase" evidence="7">
    <location>
        <begin position="23"/>
        <end position="188"/>
    </location>
</feature>
<dbReference type="PANTHER" id="PTHR23200">
    <property type="entry name" value="METALLO-BETA-LACTAMASE DOMAIN-CONTAINING PROTEIN 1"/>
    <property type="match status" value="1"/>
</dbReference>
<evidence type="ECO:0000313" key="9">
    <source>
        <dbReference type="Proteomes" id="UP000034799"/>
    </source>
</evidence>
<dbReference type="PANTHER" id="PTHR23200:SF48">
    <property type="entry name" value="METALLO-BETA-LACTAMASE DOMAIN-CONTAINING PROTEIN 1"/>
    <property type="match status" value="1"/>
</dbReference>
<comment type="caution">
    <text evidence="8">The sequence shown here is derived from an EMBL/GenBank/DDBJ whole genome shotgun (WGS) entry which is preliminary data.</text>
</comment>
<evidence type="ECO:0000256" key="2">
    <source>
        <dbReference type="ARBA" id="ARBA00011738"/>
    </source>
</evidence>
<comment type="subcellular location">
    <subcellularLocation>
        <location evidence="1">Cytoplasm</location>
        <location evidence="1">Cytosol</location>
    </subcellularLocation>
</comment>
<evidence type="ECO:0000313" key="8">
    <source>
        <dbReference type="EMBL" id="KKR06488.1"/>
    </source>
</evidence>
<comment type="subunit">
    <text evidence="2">Homodimer.</text>
</comment>
<dbReference type="SMART" id="SM00849">
    <property type="entry name" value="Lactamase_B"/>
    <property type="match status" value="1"/>
</dbReference>
<evidence type="ECO:0000259" key="7">
    <source>
        <dbReference type="SMART" id="SM00849"/>
    </source>
</evidence>
<evidence type="ECO:0000256" key="1">
    <source>
        <dbReference type="ARBA" id="ARBA00004514"/>
    </source>
</evidence>
<dbReference type="AlphaFoldDB" id="A0A0G0MTJ4"/>
<name>A0A0G0MTJ4_9BACT</name>
<dbReference type="GO" id="GO:0005829">
    <property type="term" value="C:cytosol"/>
    <property type="evidence" value="ECO:0007669"/>
    <property type="project" value="UniProtKB-SubCell"/>
</dbReference>
<dbReference type="STRING" id="1619100.UT34_C0001G0529"/>
<dbReference type="InterPro" id="IPR036866">
    <property type="entry name" value="RibonucZ/Hydroxyglut_hydro"/>
</dbReference>
<dbReference type="InterPro" id="IPR039344">
    <property type="entry name" value="MBLAC1"/>
</dbReference>
<evidence type="ECO:0000256" key="5">
    <source>
        <dbReference type="ARBA" id="ARBA00044690"/>
    </source>
</evidence>
<accession>A0A0G0MTJ4</accession>
<evidence type="ECO:0000256" key="6">
    <source>
        <dbReference type="ARBA" id="ARBA00045869"/>
    </source>
</evidence>
<proteinExistence type="predicted"/>
<dbReference type="Pfam" id="PF00753">
    <property type="entry name" value="Lactamase_B"/>
    <property type="match status" value="1"/>
</dbReference>
<sequence>MYKFKILIEGYARTGANGVYFASPTSSLIYDEKVKVLVDPGTNADALRSSFEREEMEFKDIDIVFLTHYHPDHFLNIRLFPNVDLYDGTTRWHGDQEHFYEGRLPGTDIELVPTPGHTMEQTSLVIETVEYGIVFVCQDVFWWEDGKQKSDNVNDLLNNPDPFMASWKDLQNSRKIVLDRADWIVPGHGKMFRNPRRN</sequence>
<dbReference type="InterPro" id="IPR001279">
    <property type="entry name" value="Metallo-B-lactamas"/>
</dbReference>
<protein>
    <recommendedName>
        <fullName evidence="3">Metallo-beta-lactamase domain-containing protein 1</fullName>
    </recommendedName>
    <alternativeName>
        <fullName evidence="4">Endoribonuclease MBLAC1</fullName>
    </alternativeName>
</protein>
<dbReference type="CDD" id="cd07711">
    <property type="entry name" value="MBLAC1-like_MBL-fold"/>
    <property type="match status" value="1"/>
</dbReference>
<organism evidence="8 9">
    <name type="scientific">candidate division WS6 bacterium GW2011_GWF2_39_15</name>
    <dbReference type="NCBI Taxonomy" id="1619100"/>
    <lineage>
        <taxon>Bacteria</taxon>
        <taxon>Candidatus Dojkabacteria</taxon>
    </lineage>
</organism>
<dbReference type="EMBL" id="LBWK01000001">
    <property type="protein sequence ID" value="KKR06488.1"/>
    <property type="molecule type" value="Genomic_DNA"/>
</dbReference>
<gene>
    <name evidence="8" type="ORF">UT34_C0001G0529</name>
</gene>
<comment type="catalytic activity">
    <reaction evidence="5">
        <text>a ribonucleotidyl-ribonucleotide-RNA + H2O = a 3'-end ribonucleotide-RNA + a 5'-end 5'-phospho-ribonucleoside-RNA + H(+)</text>
        <dbReference type="Rhea" id="RHEA:68096"/>
        <dbReference type="Rhea" id="RHEA-COMP:15179"/>
        <dbReference type="Rhea" id="RHEA-COMP:17355"/>
        <dbReference type="Rhea" id="RHEA-COMP:17428"/>
        <dbReference type="ChEBI" id="CHEBI:15377"/>
        <dbReference type="ChEBI" id="CHEBI:15378"/>
        <dbReference type="ChEBI" id="CHEBI:74896"/>
        <dbReference type="ChEBI" id="CHEBI:138282"/>
        <dbReference type="ChEBI" id="CHEBI:173118"/>
    </reaction>
    <physiologicalReaction direction="left-to-right" evidence="5">
        <dbReference type="Rhea" id="RHEA:68097"/>
    </physiologicalReaction>
</comment>
<comment type="function">
    <text evidence="6">Endoribonuclease that catalyzes the hydrolysis of histone-coding pre-mRNA 3'-end. Involved in histone pre-mRNA processing during the S-phase of the cell cycle, which is required for entering/progressing through S-phase. Cleaves histone pre-mRNA at a major and a minor cleavage site after the 5'-ACCCA-3' and the 5'-ACCCACA-3' sequence, respectively, and located downstream of the stem-loop. May require the presence of the HDE element located at the histone pre-RNA 3'-end to avoid non-specific cleavage.</text>
</comment>
<dbReference type="SUPFAM" id="SSF56281">
    <property type="entry name" value="Metallo-hydrolase/oxidoreductase"/>
    <property type="match status" value="1"/>
</dbReference>
<evidence type="ECO:0000256" key="3">
    <source>
        <dbReference type="ARBA" id="ARBA00014856"/>
    </source>
</evidence>
<dbReference type="Gene3D" id="3.60.15.10">
    <property type="entry name" value="Ribonuclease Z/Hydroxyacylglutathione hydrolase-like"/>
    <property type="match status" value="1"/>
</dbReference>
<dbReference type="Proteomes" id="UP000034799">
    <property type="component" value="Unassembled WGS sequence"/>
</dbReference>